<keyword evidence="3" id="KW-0378">Hydrolase</keyword>
<dbReference type="Proteomes" id="UP001140949">
    <property type="component" value="Unassembled WGS sequence"/>
</dbReference>
<keyword evidence="2" id="KW-0645">Protease</keyword>
<accession>A0AAX6EFF7</accession>
<dbReference type="AlphaFoldDB" id="A0AAX6EFF7"/>
<dbReference type="GO" id="GO:0006508">
    <property type="term" value="P:proteolysis"/>
    <property type="evidence" value="ECO:0007669"/>
    <property type="project" value="UniProtKB-KW"/>
</dbReference>
<reference evidence="6" key="1">
    <citation type="journal article" date="2023" name="GigaByte">
        <title>Genome assembly of the bearded iris, Iris pallida Lam.</title>
        <authorList>
            <person name="Bruccoleri R.E."/>
            <person name="Oakeley E.J."/>
            <person name="Faust A.M.E."/>
            <person name="Altorfer M."/>
            <person name="Dessus-Babus S."/>
            <person name="Burckhardt D."/>
            <person name="Oertli M."/>
            <person name="Naumann U."/>
            <person name="Petersen F."/>
            <person name="Wong J."/>
        </authorList>
    </citation>
    <scope>NUCLEOTIDE SEQUENCE</scope>
    <source>
        <strain evidence="6">GSM-AAB239-AS_SAM_17_03QT</strain>
    </source>
</reference>
<evidence type="ECO:0000256" key="3">
    <source>
        <dbReference type="ARBA" id="ARBA00022801"/>
    </source>
</evidence>
<evidence type="ECO:0000256" key="2">
    <source>
        <dbReference type="ARBA" id="ARBA00022670"/>
    </source>
</evidence>
<organism evidence="6 7">
    <name type="scientific">Iris pallida</name>
    <name type="common">Sweet iris</name>
    <dbReference type="NCBI Taxonomy" id="29817"/>
    <lineage>
        <taxon>Eukaryota</taxon>
        <taxon>Viridiplantae</taxon>
        <taxon>Streptophyta</taxon>
        <taxon>Embryophyta</taxon>
        <taxon>Tracheophyta</taxon>
        <taxon>Spermatophyta</taxon>
        <taxon>Magnoliopsida</taxon>
        <taxon>Liliopsida</taxon>
        <taxon>Asparagales</taxon>
        <taxon>Iridaceae</taxon>
        <taxon>Iridoideae</taxon>
        <taxon>Irideae</taxon>
        <taxon>Iris</taxon>
    </lineage>
</organism>
<evidence type="ECO:0000259" key="5">
    <source>
        <dbReference type="PROSITE" id="PS51858"/>
    </source>
</evidence>
<dbReference type="Pfam" id="PF05903">
    <property type="entry name" value="Peptidase_C97"/>
    <property type="match status" value="1"/>
</dbReference>
<dbReference type="EMBL" id="JANAVB010037020">
    <property type="protein sequence ID" value="KAJ6802710.1"/>
    <property type="molecule type" value="Genomic_DNA"/>
</dbReference>
<dbReference type="Gene3D" id="3.90.1720.30">
    <property type="entry name" value="PPPDE domains"/>
    <property type="match status" value="1"/>
</dbReference>
<feature type="compositionally biased region" description="Low complexity" evidence="4">
    <location>
        <begin position="165"/>
        <end position="175"/>
    </location>
</feature>
<protein>
    <recommendedName>
        <fullName evidence="5">PPPDE domain-containing protein</fullName>
    </recommendedName>
</protein>
<evidence type="ECO:0000256" key="4">
    <source>
        <dbReference type="SAM" id="MobiDB-lite"/>
    </source>
</evidence>
<dbReference type="GO" id="GO:0016579">
    <property type="term" value="P:protein deubiquitination"/>
    <property type="evidence" value="ECO:0007669"/>
    <property type="project" value="TreeGrafter"/>
</dbReference>
<comment type="caution">
    <text evidence="6">The sequence shown here is derived from an EMBL/GenBank/DDBJ whole genome shotgun (WGS) entry which is preliminary data.</text>
</comment>
<dbReference type="GO" id="GO:0101005">
    <property type="term" value="F:deubiquitinase activity"/>
    <property type="evidence" value="ECO:0007669"/>
    <property type="project" value="TreeGrafter"/>
</dbReference>
<reference evidence="6" key="2">
    <citation type="submission" date="2023-04" db="EMBL/GenBank/DDBJ databases">
        <authorList>
            <person name="Bruccoleri R.E."/>
            <person name="Oakeley E.J."/>
            <person name="Faust A.-M."/>
            <person name="Dessus-Babus S."/>
            <person name="Altorfer M."/>
            <person name="Burckhardt D."/>
            <person name="Oertli M."/>
            <person name="Naumann U."/>
            <person name="Petersen F."/>
            <person name="Wong J."/>
        </authorList>
    </citation>
    <scope>NUCLEOTIDE SEQUENCE</scope>
    <source>
        <strain evidence="6">GSM-AAB239-AS_SAM_17_03QT</strain>
        <tissue evidence="6">Leaf</tissue>
    </source>
</reference>
<dbReference type="InterPro" id="IPR008580">
    <property type="entry name" value="PPPDE_dom"/>
</dbReference>
<feature type="region of interest" description="Disordered" evidence="4">
    <location>
        <begin position="142"/>
        <end position="182"/>
    </location>
</feature>
<comment type="similarity">
    <text evidence="1">Belongs to the DeSI family.</text>
</comment>
<dbReference type="PANTHER" id="PTHR12378:SF17">
    <property type="entry name" value="OS06G0182100 PROTEIN"/>
    <property type="match status" value="1"/>
</dbReference>
<name>A0AAX6EFF7_IRIPA</name>
<evidence type="ECO:0000313" key="7">
    <source>
        <dbReference type="Proteomes" id="UP001140949"/>
    </source>
</evidence>
<dbReference type="SMART" id="SM01179">
    <property type="entry name" value="DUF862"/>
    <property type="match status" value="1"/>
</dbReference>
<evidence type="ECO:0000256" key="1">
    <source>
        <dbReference type="ARBA" id="ARBA00008140"/>
    </source>
</evidence>
<proteinExistence type="inferred from homology"/>
<dbReference type="PROSITE" id="PS51858">
    <property type="entry name" value="PPPDE"/>
    <property type="match status" value="1"/>
</dbReference>
<gene>
    <name evidence="6" type="ORF">M6B38_191170</name>
</gene>
<evidence type="ECO:0000313" key="6">
    <source>
        <dbReference type="EMBL" id="KAJ6802710.1"/>
    </source>
</evidence>
<keyword evidence="7" id="KW-1185">Reference proteome</keyword>
<dbReference type="PANTHER" id="PTHR12378">
    <property type="entry name" value="DESUMOYLATING ISOPEPTIDASE"/>
    <property type="match status" value="1"/>
</dbReference>
<sequence>MSTTSPPSTATPTGSASALHLLFSSSPVHGVEYAYGAHDRPATTGIFESEPRRCPGFAFRRSVLVGRTDLGPREVRSLMEELAEDYTGDTYNLITKNCNHFCDHASLRLTGCRIPRWVNRLAKIGFFCNCVLPMHVAAVESRGEEGMPGSDVEKRKLRGGSSRFATSANSRNNTSRIRRSSV</sequence>
<feature type="domain" description="PPPDE" evidence="5">
    <location>
        <begin position="1"/>
        <end position="136"/>
    </location>
</feature>
<dbReference type="InterPro" id="IPR042266">
    <property type="entry name" value="PPPDE_sf"/>
</dbReference>